<dbReference type="Proteomes" id="UP001430755">
    <property type="component" value="Unassembled WGS sequence"/>
</dbReference>
<name>A0ABS9WGW9_9ACTN</name>
<feature type="region of interest" description="Disordered" evidence="1">
    <location>
        <begin position="140"/>
        <end position="181"/>
    </location>
</feature>
<comment type="caution">
    <text evidence="2">The sequence shown here is derived from an EMBL/GenBank/DDBJ whole genome shotgun (WGS) entry which is preliminary data.</text>
</comment>
<evidence type="ECO:0000313" key="3">
    <source>
        <dbReference type="Proteomes" id="UP001430755"/>
    </source>
</evidence>
<keyword evidence="3" id="KW-1185">Reference proteome</keyword>
<evidence type="ECO:0000256" key="1">
    <source>
        <dbReference type="SAM" id="MobiDB-lite"/>
    </source>
</evidence>
<sequence>MASDFGDESGEKLFDWFLRMGQDMSEEALRASAERLKGAIQNLRGNLEDAAPQQDEKVREFARLDMSEFEELPDYESLKAIIGERLDDAAIEHDFAKVDGHDHLVFRIADAPEVDEVFAGLEQDVDAELERACEAREIELTEARDQEPLEDKAKAAREASKAAHEAKDAAREVERVEVKSR</sequence>
<protein>
    <submittedName>
        <fullName evidence="2">Uncharacterized protein</fullName>
    </submittedName>
</protein>
<dbReference type="RefSeq" id="WP_242164992.1">
    <property type="nucleotide sequence ID" value="NZ_JAJMLW010000002.1"/>
</dbReference>
<reference evidence="2" key="1">
    <citation type="submission" date="2021-11" db="EMBL/GenBank/DDBJ databases">
        <title>A Novel Adlercreutzia Species, isolated from a Allomyrina dichotoma larva feces.</title>
        <authorList>
            <person name="Suh M.K."/>
        </authorList>
    </citation>
    <scope>NUCLEOTIDE SEQUENCE</scope>
    <source>
        <strain evidence="2">JBNU-10</strain>
    </source>
</reference>
<organism evidence="2 3">
    <name type="scientific">Adlercreutzia faecimuris</name>
    <dbReference type="NCBI Taxonomy" id="2897341"/>
    <lineage>
        <taxon>Bacteria</taxon>
        <taxon>Bacillati</taxon>
        <taxon>Actinomycetota</taxon>
        <taxon>Coriobacteriia</taxon>
        <taxon>Eggerthellales</taxon>
        <taxon>Eggerthellaceae</taxon>
        <taxon>Adlercreutzia</taxon>
    </lineage>
</organism>
<gene>
    <name evidence="2" type="ORF">LPT13_07045</name>
</gene>
<accession>A0ABS9WGW9</accession>
<evidence type="ECO:0000313" key="2">
    <source>
        <dbReference type="EMBL" id="MCI2242104.1"/>
    </source>
</evidence>
<dbReference type="EMBL" id="JAJMLW010000002">
    <property type="protein sequence ID" value="MCI2242104.1"/>
    <property type="molecule type" value="Genomic_DNA"/>
</dbReference>
<proteinExistence type="predicted"/>